<name>A0A6J4KCA8_9ACTN</name>
<evidence type="ECO:0000313" key="2">
    <source>
        <dbReference type="EMBL" id="CAA9300850.1"/>
    </source>
</evidence>
<accession>A0A6J4KCA8</accession>
<sequence length="81" mass="9568">RHLRARRTVVGGRPGPAQRLARLPQRLGRRRRLVLRELRPRRRRRGDQRRPAAAGVGRLRRLERRLGRVARRLRAHRPGGL</sequence>
<reference evidence="2" key="1">
    <citation type="submission" date="2020-02" db="EMBL/GenBank/DDBJ databases">
        <authorList>
            <person name="Meier V. D."/>
        </authorList>
    </citation>
    <scope>NUCLEOTIDE SEQUENCE</scope>
    <source>
        <strain evidence="2">AVDCRST_MAG61</strain>
    </source>
</reference>
<dbReference type="AlphaFoldDB" id="A0A6J4KCA8"/>
<proteinExistence type="predicted"/>
<evidence type="ECO:0000256" key="1">
    <source>
        <dbReference type="SAM" id="MobiDB-lite"/>
    </source>
</evidence>
<feature type="region of interest" description="Disordered" evidence="1">
    <location>
        <begin position="39"/>
        <end position="59"/>
    </location>
</feature>
<organism evidence="2">
    <name type="scientific">uncultured Friedmanniella sp</name>
    <dbReference type="NCBI Taxonomy" id="335381"/>
    <lineage>
        <taxon>Bacteria</taxon>
        <taxon>Bacillati</taxon>
        <taxon>Actinomycetota</taxon>
        <taxon>Actinomycetes</taxon>
        <taxon>Propionibacteriales</taxon>
        <taxon>Nocardioidaceae</taxon>
        <taxon>Friedmanniella</taxon>
        <taxon>environmental samples</taxon>
    </lineage>
</organism>
<dbReference type="EMBL" id="CADCTT010000151">
    <property type="protein sequence ID" value="CAA9300850.1"/>
    <property type="molecule type" value="Genomic_DNA"/>
</dbReference>
<keyword evidence="2" id="KW-0449">Lipoprotein</keyword>
<feature type="non-terminal residue" evidence="2">
    <location>
        <position position="81"/>
    </location>
</feature>
<protein>
    <submittedName>
        <fullName evidence="2">Putative lipoprotein</fullName>
    </submittedName>
</protein>
<gene>
    <name evidence="2" type="ORF">AVDCRST_MAG61-992</name>
</gene>
<feature type="non-terminal residue" evidence="2">
    <location>
        <position position="1"/>
    </location>
</feature>